<reference evidence="2" key="2">
    <citation type="submission" date="2021-12" db="EMBL/GenBank/DDBJ databases">
        <title>Resequencing data analysis of finger millet.</title>
        <authorList>
            <person name="Hatakeyama M."/>
            <person name="Aluri S."/>
            <person name="Balachadran M.T."/>
            <person name="Sivarajan S.R."/>
            <person name="Poveda L."/>
            <person name="Shimizu-Inatsugi R."/>
            <person name="Schlapbach R."/>
            <person name="Sreeman S.M."/>
            <person name="Shimizu K.K."/>
        </authorList>
    </citation>
    <scope>NUCLEOTIDE SEQUENCE</scope>
</reference>
<comment type="caution">
    <text evidence="2">The sequence shown here is derived from an EMBL/GenBank/DDBJ whole genome shotgun (WGS) entry which is preliminary data.</text>
</comment>
<dbReference type="Proteomes" id="UP001054889">
    <property type="component" value="Unassembled WGS sequence"/>
</dbReference>
<gene>
    <name evidence="2" type="primary">ga07010</name>
    <name evidence="2" type="ORF">PR202_ga07010</name>
</gene>
<feature type="region of interest" description="Disordered" evidence="1">
    <location>
        <begin position="1"/>
        <end position="98"/>
    </location>
</feature>
<evidence type="ECO:0000256" key="1">
    <source>
        <dbReference type="SAM" id="MobiDB-lite"/>
    </source>
</evidence>
<feature type="compositionally biased region" description="Basic and acidic residues" evidence="1">
    <location>
        <begin position="13"/>
        <end position="30"/>
    </location>
</feature>
<name>A0AAV5BWI4_ELECO</name>
<keyword evidence="3" id="KW-1185">Reference proteome</keyword>
<feature type="compositionally biased region" description="Low complexity" evidence="1">
    <location>
        <begin position="39"/>
        <end position="48"/>
    </location>
</feature>
<dbReference type="AlphaFoldDB" id="A0AAV5BWI4"/>
<sequence length="98" mass="10636">MVPLPSPLQGVRRTVEGRKEKELREEQDLEQREEDPSSPATAPPALLLRMTKLARAARVEDPSEPVGPPTDCSPVWASSRAPSLSDPPPPRARGPHSA</sequence>
<protein>
    <submittedName>
        <fullName evidence="2">Uncharacterized protein</fullName>
    </submittedName>
</protein>
<accession>A0AAV5BWI4</accession>
<organism evidence="2 3">
    <name type="scientific">Eleusine coracana subsp. coracana</name>
    <dbReference type="NCBI Taxonomy" id="191504"/>
    <lineage>
        <taxon>Eukaryota</taxon>
        <taxon>Viridiplantae</taxon>
        <taxon>Streptophyta</taxon>
        <taxon>Embryophyta</taxon>
        <taxon>Tracheophyta</taxon>
        <taxon>Spermatophyta</taxon>
        <taxon>Magnoliopsida</taxon>
        <taxon>Liliopsida</taxon>
        <taxon>Poales</taxon>
        <taxon>Poaceae</taxon>
        <taxon>PACMAD clade</taxon>
        <taxon>Chloridoideae</taxon>
        <taxon>Cynodonteae</taxon>
        <taxon>Eleusininae</taxon>
        <taxon>Eleusine</taxon>
    </lineage>
</organism>
<dbReference type="EMBL" id="BQKI01000003">
    <property type="protein sequence ID" value="GJM90705.1"/>
    <property type="molecule type" value="Genomic_DNA"/>
</dbReference>
<reference evidence="2" key="1">
    <citation type="journal article" date="2018" name="DNA Res.">
        <title>Multiple hybrid de novo genome assembly of finger millet, an orphan allotetraploid crop.</title>
        <authorList>
            <person name="Hatakeyama M."/>
            <person name="Aluri S."/>
            <person name="Balachadran M.T."/>
            <person name="Sivarajan S.R."/>
            <person name="Patrignani A."/>
            <person name="Gruter S."/>
            <person name="Poveda L."/>
            <person name="Shimizu-Inatsugi R."/>
            <person name="Baeten J."/>
            <person name="Francoijs K.J."/>
            <person name="Nataraja K.N."/>
            <person name="Reddy Y.A.N."/>
            <person name="Phadnis S."/>
            <person name="Ravikumar R.L."/>
            <person name="Schlapbach R."/>
            <person name="Sreeman S.M."/>
            <person name="Shimizu K.K."/>
        </authorList>
    </citation>
    <scope>NUCLEOTIDE SEQUENCE</scope>
</reference>
<evidence type="ECO:0000313" key="2">
    <source>
        <dbReference type="EMBL" id="GJM90705.1"/>
    </source>
</evidence>
<evidence type="ECO:0000313" key="3">
    <source>
        <dbReference type="Proteomes" id="UP001054889"/>
    </source>
</evidence>
<proteinExistence type="predicted"/>